<dbReference type="InterPro" id="IPR004089">
    <property type="entry name" value="MCPsignal_dom"/>
</dbReference>
<dbReference type="InterPro" id="IPR004090">
    <property type="entry name" value="Chemotax_Me-accpt_rcpt"/>
</dbReference>
<evidence type="ECO:0000256" key="1">
    <source>
        <dbReference type="ARBA" id="ARBA00004370"/>
    </source>
</evidence>
<sequence>MKQIKLFSHWKVSTRLAAGFGAVMVLLFALAGLSLWSLATVQGTTETIVRQRLPAVKLANEAAVLTVDTGRKMRALLMAVNGLEAKEAMQSVEANRARIADALHRLDGMADSAQSRALVKAVRTEHATLEQKFEPVLVLARGEDPKAAEVLRSEFVPANRRFETALQELVKHESAAMNASAAASASTYDSTRIVLLVLAATALALGAGIALAITRGLHRILGGEPAEAAGILRRIAQGDLDVVVETREGDDHSLLHAVGETVGQLRGLMGEVATVMGGVAEGDLTRTMDGSYQGAFATIQADINRSVQQLAQVVKDVNAAAESLVGASEEVSATAQSLSQAATEQAAGVEQTSASMEEMTASIAQNTENAKVTDGMATKAASEAAEGGEAVKATVAAMKQIAQKIVIIDDIAYQTNLLALNAAIEAARAGDHGKGFAVVAAEVRKLAERSQVAAQEIGTVASSSVEMAQRAGQLLDAMVPTIRKTSDLVQEIAAASAEQASGVGQINAAVTQLSQTTQQNAASAEELAATSEAMSGQAGNLQQAMGFFRVGAPTPAGQAATTAIAVAAGKAQPPARPRAMPAASAAADEVDFARF</sequence>
<dbReference type="EMBL" id="JABBFX010000005">
    <property type="protein sequence ID" value="NML48483.1"/>
    <property type="molecule type" value="Genomic_DNA"/>
</dbReference>
<dbReference type="PANTHER" id="PTHR43531:SF11">
    <property type="entry name" value="METHYL-ACCEPTING CHEMOTAXIS PROTEIN 3"/>
    <property type="match status" value="1"/>
</dbReference>
<dbReference type="RefSeq" id="WP_169422819.1">
    <property type="nucleotide sequence ID" value="NZ_JABBFX010000005.1"/>
</dbReference>
<feature type="domain" description="HAMP" evidence="7">
    <location>
        <begin position="271"/>
        <end position="315"/>
    </location>
</feature>
<dbReference type="InterPro" id="IPR047347">
    <property type="entry name" value="YvaQ-like_sensor"/>
</dbReference>
<gene>
    <name evidence="8" type="ORF">HHL11_32355</name>
</gene>
<feature type="domain" description="Methyl-accepting transducer" evidence="6">
    <location>
        <begin position="320"/>
        <end position="535"/>
    </location>
</feature>
<proteinExistence type="inferred from homology"/>
<dbReference type="SUPFAM" id="SSF58104">
    <property type="entry name" value="Methyl-accepting chemotaxis protein (MCP) signaling domain"/>
    <property type="match status" value="1"/>
</dbReference>
<dbReference type="Gene3D" id="1.10.287.950">
    <property type="entry name" value="Methyl-accepting chemotaxis protein"/>
    <property type="match status" value="1"/>
</dbReference>
<dbReference type="Pfam" id="PF12729">
    <property type="entry name" value="4HB_MCP_1"/>
    <property type="match status" value="1"/>
</dbReference>
<comment type="subcellular location">
    <subcellularLocation>
        <location evidence="1">Membrane</location>
    </subcellularLocation>
</comment>
<dbReference type="PANTHER" id="PTHR43531">
    <property type="entry name" value="PROTEIN ICFG"/>
    <property type="match status" value="1"/>
</dbReference>
<dbReference type="FunFam" id="1.10.287.950:FF:000001">
    <property type="entry name" value="Methyl-accepting chemotaxis sensory transducer"/>
    <property type="match status" value="1"/>
</dbReference>
<organism evidence="8 9">
    <name type="scientific">Ramlibacter agri</name>
    <dbReference type="NCBI Taxonomy" id="2728837"/>
    <lineage>
        <taxon>Bacteria</taxon>
        <taxon>Pseudomonadati</taxon>
        <taxon>Pseudomonadota</taxon>
        <taxon>Betaproteobacteria</taxon>
        <taxon>Burkholderiales</taxon>
        <taxon>Comamonadaceae</taxon>
        <taxon>Ramlibacter</taxon>
    </lineage>
</organism>
<keyword evidence="9" id="KW-1185">Reference proteome</keyword>
<dbReference type="GO" id="GO:0004888">
    <property type="term" value="F:transmembrane signaling receptor activity"/>
    <property type="evidence" value="ECO:0007669"/>
    <property type="project" value="InterPro"/>
</dbReference>
<dbReference type="InterPro" id="IPR003660">
    <property type="entry name" value="HAMP_dom"/>
</dbReference>
<dbReference type="Pfam" id="PF00015">
    <property type="entry name" value="MCPsignal"/>
    <property type="match status" value="1"/>
</dbReference>
<evidence type="ECO:0000259" key="6">
    <source>
        <dbReference type="PROSITE" id="PS50111"/>
    </source>
</evidence>
<evidence type="ECO:0000313" key="8">
    <source>
        <dbReference type="EMBL" id="NML48483.1"/>
    </source>
</evidence>
<comment type="caution">
    <text evidence="8">The sequence shown here is derived from an EMBL/GenBank/DDBJ whole genome shotgun (WGS) entry which is preliminary data.</text>
</comment>
<dbReference type="SMART" id="SM00283">
    <property type="entry name" value="MA"/>
    <property type="match status" value="1"/>
</dbReference>
<evidence type="ECO:0000256" key="4">
    <source>
        <dbReference type="PROSITE-ProRule" id="PRU00284"/>
    </source>
</evidence>
<protein>
    <submittedName>
        <fullName evidence="8">Methyl-accepting chemotaxis protein</fullName>
    </submittedName>
</protein>
<dbReference type="PROSITE" id="PS50885">
    <property type="entry name" value="HAMP"/>
    <property type="match status" value="1"/>
</dbReference>
<comment type="similarity">
    <text evidence="3">Belongs to the methyl-accepting chemotaxis (MCP) protein family.</text>
</comment>
<dbReference type="Proteomes" id="UP000541185">
    <property type="component" value="Unassembled WGS sequence"/>
</dbReference>
<dbReference type="CDD" id="cd19411">
    <property type="entry name" value="MCP2201-like_sensor"/>
    <property type="match status" value="1"/>
</dbReference>
<keyword evidence="5" id="KW-0472">Membrane</keyword>
<dbReference type="Pfam" id="PF18947">
    <property type="entry name" value="HAMP_2"/>
    <property type="match status" value="1"/>
</dbReference>
<reference evidence="8 9" key="1">
    <citation type="submission" date="2020-04" db="EMBL/GenBank/DDBJ databases">
        <title>Ramlibacter sp. G-1-2-2 isolated from soil.</title>
        <authorList>
            <person name="Dahal R.H."/>
        </authorList>
    </citation>
    <scope>NUCLEOTIDE SEQUENCE [LARGE SCALE GENOMIC DNA]</scope>
    <source>
        <strain evidence="8 9">G-1-2-2</strain>
    </source>
</reference>
<dbReference type="PROSITE" id="PS50111">
    <property type="entry name" value="CHEMOTAXIS_TRANSDUC_2"/>
    <property type="match status" value="1"/>
</dbReference>
<evidence type="ECO:0000259" key="7">
    <source>
        <dbReference type="PROSITE" id="PS50885"/>
    </source>
</evidence>
<accession>A0A848HIZ7</accession>
<keyword evidence="4" id="KW-0807">Transducer</keyword>
<dbReference type="PRINTS" id="PR00260">
    <property type="entry name" value="CHEMTRNSDUCR"/>
</dbReference>
<dbReference type="GO" id="GO:0006935">
    <property type="term" value="P:chemotaxis"/>
    <property type="evidence" value="ECO:0007669"/>
    <property type="project" value="UniProtKB-KW"/>
</dbReference>
<dbReference type="GO" id="GO:0007165">
    <property type="term" value="P:signal transduction"/>
    <property type="evidence" value="ECO:0007669"/>
    <property type="project" value="UniProtKB-KW"/>
</dbReference>
<keyword evidence="5" id="KW-1133">Transmembrane helix</keyword>
<evidence type="ECO:0000256" key="5">
    <source>
        <dbReference type="SAM" id="Phobius"/>
    </source>
</evidence>
<evidence type="ECO:0000256" key="3">
    <source>
        <dbReference type="ARBA" id="ARBA00029447"/>
    </source>
</evidence>
<feature type="transmembrane region" description="Helical" evidence="5">
    <location>
        <begin position="193"/>
        <end position="213"/>
    </location>
</feature>
<dbReference type="InterPro" id="IPR051310">
    <property type="entry name" value="MCP_chemotaxis"/>
</dbReference>
<dbReference type="AlphaFoldDB" id="A0A848HIZ7"/>
<name>A0A848HIZ7_9BURK</name>
<evidence type="ECO:0000256" key="2">
    <source>
        <dbReference type="ARBA" id="ARBA00022500"/>
    </source>
</evidence>
<keyword evidence="5" id="KW-0812">Transmembrane</keyword>
<keyword evidence="2" id="KW-0145">Chemotaxis</keyword>
<dbReference type="InterPro" id="IPR024478">
    <property type="entry name" value="HlyB_4HB_MCP"/>
</dbReference>
<dbReference type="GO" id="GO:0005886">
    <property type="term" value="C:plasma membrane"/>
    <property type="evidence" value="ECO:0007669"/>
    <property type="project" value="TreeGrafter"/>
</dbReference>
<evidence type="ECO:0000313" key="9">
    <source>
        <dbReference type="Proteomes" id="UP000541185"/>
    </source>
</evidence>